<keyword evidence="10" id="KW-1185">Reference proteome</keyword>
<dbReference type="InterPro" id="IPR036024">
    <property type="entry name" value="Somatomedin_B-like_dom_sf"/>
</dbReference>
<evidence type="ECO:0000259" key="8">
    <source>
        <dbReference type="PROSITE" id="PS50958"/>
    </source>
</evidence>
<dbReference type="InterPro" id="IPR044929">
    <property type="entry name" value="DNA/RNA_non-sp_Endonuclease_sf"/>
</dbReference>
<dbReference type="GO" id="GO:0030500">
    <property type="term" value="P:regulation of bone mineralization"/>
    <property type="evidence" value="ECO:0007669"/>
    <property type="project" value="Ensembl"/>
</dbReference>
<name>A0A8C5B479_GADMO</name>
<feature type="signal peptide" evidence="7">
    <location>
        <begin position="1"/>
        <end position="19"/>
    </location>
</feature>
<reference evidence="9" key="1">
    <citation type="submission" date="2025-08" db="UniProtKB">
        <authorList>
            <consortium name="Ensembl"/>
        </authorList>
    </citation>
    <scope>IDENTIFICATION</scope>
</reference>
<dbReference type="GO" id="GO:0003676">
    <property type="term" value="F:nucleic acid binding"/>
    <property type="evidence" value="ECO:0007669"/>
    <property type="project" value="InterPro"/>
</dbReference>
<dbReference type="InterPro" id="IPR017850">
    <property type="entry name" value="Alkaline_phosphatase_core_sf"/>
</dbReference>
<evidence type="ECO:0000256" key="2">
    <source>
        <dbReference type="ARBA" id="ARBA00022525"/>
    </source>
</evidence>
<keyword evidence="7" id="KW-0732">Signal</keyword>
<dbReference type="GO" id="GO:0004528">
    <property type="term" value="F:phosphodiesterase I activity"/>
    <property type="evidence" value="ECO:0007669"/>
    <property type="project" value="TreeGrafter"/>
</dbReference>
<evidence type="ECO:0000256" key="6">
    <source>
        <dbReference type="ARBA" id="ARBA00023180"/>
    </source>
</evidence>
<dbReference type="GO" id="GO:0046034">
    <property type="term" value="P:ATP metabolic process"/>
    <property type="evidence" value="ECO:0007669"/>
    <property type="project" value="TreeGrafter"/>
</dbReference>
<protein>
    <submittedName>
        <fullName evidence="9">Ectonucleotide pyrophosphatase/phosphodiesterase 1</fullName>
    </submittedName>
</protein>
<dbReference type="InterPro" id="IPR002591">
    <property type="entry name" value="Phosphodiest/P_Trfase"/>
</dbReference>
<dbReference type="Gene3D" id="4.10.410.20">
    <property type="match status" value="2"/>
</dbReference>
<dbReference type="GeneTree" id="ENSGT00940000156034"/>
<reference evidence="9" key="2">
    <citation type="submission" date="2025-09" db="UniProtKB">
        <authorList>
            <consortium name="Ensembl"/>
        </authorList>
    </citation>
    <scope>IDENTIFICATION</scope>
</reference>
<dbReference type="Pfam" id="PF01033">
    <property type="entry name" value="Somatomedin_B"/>
    <property type="match status" value="2"/>
</dbReference>
<dbReference type="GO" id="GO:0055062">
    <property type="term" value="P:phosphate ion homeostasis"/>
    <property type="evidence" value="ECO:0007669"/>
    <property type="project" value="Ensembl"/>
</dbReference>
<dbReference type="GO" id="GO:0009143">
    <property type="term" value="P:nucleoside triphosphate catabolic process"/>
    <property type="evidence" value="ECO:0007669"/>
    <property type="project" value="TreeGrafter"/>
</dbReference>
<dbReference type="SUPFAM" id="SSF54060">
    <property type="entry name" value="His-Me finger endonucleases"/>
    <property type="match status" value="1"/>
</dbReference>
<dbReference type="Gene3D" id="3.40.570.10">
    <property type="entry name" value="Extracellular Endonuclease, subunit A"/>
    <property type="match status" value="1"/>
</dbReference>
<organism evidence="9 10">
    <name type="scientific">Gadus morhua</name>
    <name type="common">Atlantic cod</name>
    <dbReference type="NCBI Taxonomy" id="8049"/>
    <lineage>
        <taxon>Eukaryota</taxon>
        <taxon>Metazoa</taxon>
        <taxon>Chordata</taxon>
        <taxon>Craniata</taxon>
        <taxon>Vertebrata</taxon>
        <taxon>Euteleostomi</taxon>
        <taxon>Actinopterygii</taxon>
        <taxon>Neopterygii</taxon>
        <taxon>Teleostei</taxon>
        <taxon>Neoteleostei</taxon>
        <taxon>Acanthomorphata</taxon>
        <taxon>Zeiogadaria</taxon>
        <taxon>Gadariae</taxon>
        <taxon>Gadiformes</taxon>
        <taxon>Gadoidei</taxon>
        <taxon>Gadidae</taxon>
        <taxon>Gadus</taxon>
    </lineage>
</organism>
<dbReference type="PROSITE" id="PS50958">
    <property type="entry name" value="SMB_2"/>
    <property type="match status" value="2"/>
</dbReference>
<feature type="domain" description="SMB" evidence="8">
    <location>
        <begin position="63"/>
        <end position="108"/>
    </location>
</feature>
<comment type="subcellular location">
    <subcellularLocation>
        <location evidence="1">Secreted</location>
    </subcellularLocation>
</comment>
<dbReference type="SMART" id="SM00201">
    <property type="entry name" value="SO"/>
    <property type="match status" value="2"/>
</dbReference>
<feature type="chain" id="PRO_5047237230" evidence="7">
    <location>
        <begin position="20"/>
        <end position="823"/>
    </location>
</feature>
<keyword evidence="5" id="KW-1015">Disulfide bond</keyword>
<proteinExistence type="predicted"/>
<dbReference type="InterPro" id="IPR001604">
    <property type="entry name" value="Endo_G_ENPP1-like_dom"/>
</dbReference>
<dbReference type="InterPro" id="IPR001212">
    <property type="entry name" value="Somatomedin_B_dom"/>
</dbReference>
<dbReference type="GO" id="GO:0030505">
    <property type="term" value="P:inorganic diphosphate transport"/>
    <property type="evidence" value="ECO:0007669"/>
    <property type="project" value="TreeGrafter"/>
</dbReference>
<dbReference type="GO" id="GO:0046872">
    <property type="term" value="F:metal ion binding"/>
    <property type="evidence" value="ECO:0007669"/>
    <property type="project" value="UniProtKB-KW"/>
</dbReference>
<evidence type="ECO:0000256" key="3">
    <source>
        <dbReference type="ARBA" id="ARBA00022723"/>
    </source>
</evidence>
<dbReference type="Proteomes" id="UP000694546">
    <property type="component" value="Chromosome 21"/>
</dbReference>
<evidence type="ECO:0000313" key="9">
    <source>
        <dbReference type="Ensembl" id="ENSGMOP00000038807.1"/>
    </source>
</evidence>
<evidence type="ECO:0000256" key="4">
    <source>
        <dbReference type="ARBA" id="ARBA00022801"/>
    </source>
</evidence>
<dbReference type="PANTHER" id="PTHR10151">
    <property type="entry name" value="ECTONUCLEOTIDE PYROPHOSPHATASE/PHOSPHODIESTERASE"/>
    <property type="match status" value="1"/>
</dbReference>
<dbReference type="GO" id="GO:0045599">
    <property type="term" value="P:negative regulation of fat cell differentiation"/>
    <property type="evidence" value="ECO:0007669"/>
    <property type="project" value="TreeGrafter"/>
</dbReference>
<evidence type="ECO:0000256" key="7">
    <source>
        <dbReference type="SAM" id="SignalP"/>
    </source>
</evidence>
<dbReference type="SMART" id="SM00892">
    <property type="entry name" value="Endonuclease_NS"/>
    <property type="match status" value="1"/>
</dbReference>
<dbReference type="GO" id="GO:0005576">
    <property type="term" value="C:extracellular region"/>
    <property type="evidence" value="ECO:0007669"/>
    <property type="project" value="UniProtKB-SubCell"/>
</dbReference>
<dbReference type="GO" id="GO:0004551">
    <property type="term" value="F:dinucleotide phosphatase activity"/>
    <property type="evidence" value="ECO:0007669"/>
    <property type="project" value="TreeGrafter"/>
</dbReference>
<dbReference type="SUPFAM" id="SSF90188">
    <property type="entry name" value="Somatomedin B domain"/>
    <property type="match status" value="1"/>
</dbReference>
<dbReference type="SMART" id="SM00477">
    <property type="entry name" value="NUC"/>
    <property type="match status" value="1"/>
</dbReference>
<dbReference type="SUPFAM" id="SSF53649">
    <property type="entry name" value="Alkaline phosphatase-like"/>
    <property type="match status" value="1"/>
</dbReference>
<sequence length="823" mass="92019">VLQVLLLCLLATILAFVLSMRPHVSSCRNRCAAARGGASASCHCEPTCEAAGTCCRDYEELFWRQSCSRSRCGEQRLSYGLCSCSDDCLQKGDCCVNYKSQCQDGGKTWLDQECEEIGQPQCPAGFSKPPVILISMDGFRAGYLKAYGSMLPVLSKLRRCGTSTSHMRPVYPSKTFPNHYSIVTGLYPESHGIVDNKMYDVGRNALFSLRVPEKNNPEWYQGEPVWLTAMRNNLKAGTFFWPGSDVAISGRFPNYYMNYSRGIPFDQRVSTLFEWLKLPQGKRPDFYTLYLEEPDAAGHQHGPDSKEVKDALKNVDQVIGSLMEGLKQRGLHRCVNLVLLSDHGMEEASCSRAAYISNYQSNVDDFIIIQGPAPRIRPKRLPEDFFTFDYKGLVKNLSCRADDQPMRPYMKEDLPKRLHFANNVRIEAAHLYMRAGWQAALKPDGVKYCKGGFHGSDNIFDNMQAVFIGYGPHLKHRTTVPPFENIEVYNLLCDLLGIPPSPNNGTHGSLNHLLKRPVHRPVHPAQLSHDAPCGALSALPMGGLGCNCSSVSPTEVRPQGAAGINNNPRLRQRHLPYGTPRVLQENAHFCLLYQADYVNGFSRDVLMPLWVSYTLPPPVSRCLPPERISYALSAPMAPHRRQGIDSHSRKAGFKLLSPVGLQPDSLLSSNMAPMFPAFKEVWTYIHTVLVQNYSRELNGVNIVSGPIFDKNYDGSITTFMDFGSPSEAPIPTHFFVILTSCADGGLRPELCAGPLQVRSFVLPHRPDHTETCASGPDYTWVEAWMLLHVSRVRDVELLSGLSFYQDRISVEETLQLKTFLYDV</sequence>
<evidence type="ECO:0000256" key="1">
    <source>
        <dbReference type="ARBA" id="ARBA00004613"/>
    </source>
</evidence>
<dbReference type="InterPro" id="IPR044925">
    <property type="entry name" value="His-Me_finger_sf"/>
</dbReference>
<keyword evidence="6" id="KW-0325">Glycoprotein</keyword>
<dbReference type="Gene3D" id="3.40.720.10">
    <property type="entry name" value="Alkaline Phosphatase, subunit A"/>
    <property type="match status" value="1"/>
</dbReference>
<dbReference type="InterPro" id="IPR020821">
    <property type="entry name" value="ENPP1-3/EXOG-like_nuc-like"/>
</dbReference>
<dbReference type="AlphaFoldDB" id="A0A8C5B479"/>
<keyword evidence="3" id="KW-0479">Metal-binding</keyword>
<dbReference type="Ensembl" id="ENSGMOT00000052187.1">
    <property type="protein sequence ID" value="ENSGMOP00000038807.1"/>
    <property type="gene ID" value="ENSGMOG00000001698.2"/>
</dbReference>
<dbReference type="PANTHER" id="PTHR10151:SF77">
    <property type="entry name" value="ECTONUCLEOTIDE PYROPHOSPHATASE_PHOSPHODIESTERASE FAMILY MEMBER 1"/>
    <property type="match status" value="1"/>
</dbReference>
<dbReference type="Pfam" id="PF01663">
    <property type="entry name" value="Phosphodiest"/>
    <property type="match status" value="1"/>
</dbReference>
<dbReference type="PROSITE" id="PS00524">
    <property type="entry name" value="SMB_1"/>
    <property type="match status" value="1"/>
</dbReference>
<evidence type="ECO:0000313" key="10">
    <source>
        <dbReference type="Proteomes" id="UP000694546"/>
    </source>
</evidence>
<keyword evidence="2" id="KW-0964">Secreted</keyword>
<dbReference type="CDD" id="cd16018">
    <property type="entry name" value="Enpp"/>
    <property type="match status" value="1"/>
</dbReference>
<feature type="domain" description="SMB" evidence="8">
    <location>
        <begin position="23"/>
        <end position="61"/>
    </location>
</feature>
<dbReference type="GO" id="GO:0009986">
    <property type="term" value="C:cell surface"/>
    <property type="evidence" value="ECO:0007669"/>
    <property type="project" value="TreeGrafter"/>
</dbReference>
<accession>A0A8C5B479</accession>
<evidence type="ECO:0000256" key="5">
    <source>
        <dbReference type="ARBA" id="ARBA00023157"/>
    </source>
</evidence>
<keyword evidence="4" id="KW-0378">Hydrolase</keyword>